<keyword evidence="2 7" id="KW-0812">Transmembrane</keyword>
<dbReference type="GO" id="GO:0022857">
    <property type="term" value="F:transmembrane transporter activity"/>
    <property type="evidence" value="ECO:0007669"/>
    <property type="project" value="InterPro"/>
</dbReference>
<dbReference type="Gene3D" id="1.20.1250.20">
    <property type="entry name" value="MFS general substrate transporter like domains"/>
    <property type="match status" value="1"/>
</dbReference>
<dbReference type="STRING" id="1283841.A0A084QCM2"/>
<accession>A0A084QCM2</accession>
<feature type="transmembrane region" description="Helical" evidence="7">
    <location>
        <begin position="66"/>
        <end position="91"/>
    </location>
</feature>
<dbReference type="InterPro" id="IPR036259">
    <property type="entry name" value="MFS_trans_sf"/>
</dbReference>
<dbReference type="PANTHER" id="PTHR23502:SF48">
    <property type="entry name" value="MULTIDRUG TRANSPORTER, PUTATIVE (AFU_ORTHOLOGUE AFUA_5G02700)-RELATED"/>
    <property type="match status" value="1"/>
</dbReference>
<feature type="transmembrane region" description="Helical" evidence="7">
    <location>
        <begin position="404"/>
        <end position="425"/>
    </location>
</feature>
<sequence>MTPLEPAPASAEPTTQRQPKPFLPETDPVSLQSVEKDMAAEPRYNLVTFTPGDSENPKNWSKAYKWYCTMVVALTCFVVAFASSVITADIAGVVREFDVSEELALASISLFVVGFGVGPMVFAPLSEVYGRRIIYGSTLLLAVVFIIPCAVAENIETLLVCRAIGGIAFSAPMTLVGGTLADLWRSEERGVPMAAFSAAPFIGPAIGPLVGGYLSDAAGWRWLYWIQLILAAIVWILITFTVPETYAPTLLARRARKLRKTTGDSRHVTQLDLDPRPVSERLRVFMIRPFQLLFGELIVFLISLYMSVLYGLLYMFFVAYPIVYQRGKGYSAGTTGLMFIPVAVGVVLSAVCSPWVNKHYLSLVKQHNGRPPAEARLIPMMISCWCVPIGLFIFAWTSYRELSWAGPAMGGFPVGFGFIFLYNSANNYLVDSYQHQAASALAAKTFIRSFWGAAVVLFTEQMYDRLGDQWASTLLAFLSLACCGIPFLFWKFGARIRARSKYAYAGDEENEESGPDDMEKAKNVQSTDGGIILRNDAEEDEDLRRARSYVSNP</sequence>
<dbReference type="OrthoDB" id="6770063at2759"/>
<dbReference type="HOGENOM" id="CLU_008455_11_5_1"/>
<dbReference type="PROSITE" id="PS50850">
    <property type="entry name" value="MFS"/>
    <property type="match status" value="1"/>
</dbReference>
<keyword evidence="3 7" id="KW-1133">Transmembrane helix</keyword>
<evidence type="ECO:0000313" key="9">
    <source>
        <dbReference type="EMBL" id="KFA61707.1"/>
    </source>
</evidence>
<dbReference type="EMBL" id="KL660839">
    <property type="protein sequence ID" value="KFA61707.1"/>
    <property type="molecule type" value="Genomic_DNA"/>
</dbReference>
<dbReference type="SUPFAM" id="SSF103473">
    <property type="entry name" value="MFS general substrate transporter"/>
    <property type="match status" value="1"/>
</dbReference>
<keyword evidence="4 7" id="KW-0472">Membrane</keyword>
<dbReference type="AlphaFoldDB" id="A0A084QCM2"/>
<feature type="transmembrane region" description="Helical" evidence="7">
    <location>
        <begin position="292"/>
        <end position="317"/>
    </location>
</feature>
<feature type="transmembrane region" description="Helical" evidence="7">
    <location>
        <begin position="163"/>
        <end position="184"/>
    </location>
</feature>
<feature type="transmembrane region" description="Helical" evidence="7">
    <location>
        <begin position="470"/>
        <end position="490"/>
    </location>
</feature>
<organism evidence="9 10">
    <name type="scientific">Stachybotrys chlorohalonatus (strain IBT 40285)</name>
    <dbReference type="NCBI Taxonomy" id="1283841"/>
    <lineage>
        <taxon>Eukaryota</taxon>
        <taxon>Fungi</taxon>
        <taxon>Dikarya</taxon>
        <taxon>Ascomycota</taxon>
        <taxon>Pezizomycotina</taxon>
        <taxon>Sordariomycetes</taxon>
        <taxon>Hypocreomycetidae</taxon>
        <taxon>Hypocreales</taxon>
        <taxon>Stachybotryaceae</taxon>
        <taxon>Stachybotrys</taxon>
    </lineage>
</organism>
<feature type="transmembrane region" description="Helical" evidence="7">
    <location>
        <begin position="377"/>
        <end position="398"/>
    </location>
</feature>
<name>A0A084QCM2_STAC4</name>
<evidence type="ECO:0000313" key="10">
    <source>
        <dbReference type="Proteomes" id="UP000028524"/>
    </source>
</evidence>
<dbReference type="GO" id="GO:0005886">
    <property type="term" value="C:plasma membrane"/>
    <property type="evidence" value="ECO:0007669"/>
    <property type="project" value="TreeGrafter"/>
</dbReference>
<evidence type="ECO:0000256" key="1">
    <source>
        <dbReference type="ARBA" id="ARBA00004141"/>
    </source>
</evidence>
<feature type="transmembrane region" description="Helical" evidence="7">
    <location>
        <begin position="337"/>
        <end position="356"/>
    </location>
</feature>
<feature type="transmembrane region" description="Helical" evidence="7">
    <location>
        <begin position="191"/>
        <end position="210"/>
    </location>
</feature>
<evidence type="ECO:0000256" key="5">
    <source>
        <dbReference type="ARBA" id="ARBA00023180"/>
    </source>
</evidence>
<dbReference type="OMA" id="PMMLSCW"/>
<dbReference type="Proteomes" id="UP000028524">
    <property type="component" value="Unassembled WGS sequence"/>
</dbReference>
<dbReference type="InterPro" id="IPR020846">
    <property type="entry name" value="MFS_dom"/>
</dbReference>
<feature type="transmembrane region" description="Helical" evidence="7">
    <location>
        <begin position="437"/>
        <end position="458"/>
    </location>
</feature>
<evidence type="ECO:0000259" key="8">
    <source>
        <dbReference type="PROSITE" id="PS50850"/>
    </source>
</evidence>
<reference evidence="9 10" key="1">
    <citation type="journal article" date="2014" name="BMC Genomics">
        <title>Comparative genome sequencing reveals chemotype-specific gene clusters in the toxigenic black mold Stachybotrys.</title>
        <authorList>
            <person name="Semeiks J."/>
            <person name="Borek D."/>
            <person name="Otwinowski Z."/>
            <person name="Grishin N.V."/>
        </authorList>
    </citation>
    <scope>NUCLEOTIDE SEQUENCE [LARGE SCALE GENOMIC DNA]</scope>
    <source>
        <strain evidence="9 10">IBT 40285</strain>
    </source>
</reference>
<keyword evidence="10" id="KW-1185">Reference proteome</keyword>
<keyword evidence="5" id="KW-0325">Glycoprotein</keyword>
<dbReference type="PANTHER" id="PTHR23502">
    <property type="entry name" value="MAJOR FACILITATOR SUPERFAMILY"/>
    <property type="match status" value="1"/>
</dbReference>
<feature type="region of interest" description="Disordered" evidence="6">
    <location>
        <begin position="1"/>
        <end position="27"/>
    </location>
</feature>
<dbReference type="FunFam" id="1.20.1250.20:FF:000011">
    <property type="entry name" value="MFS multidrug transporter, putative"/>
    <property type="match status" value="1"/>
</dbReference>
<dbReference type="CDD" id="cd17323">
    <property type="entry name" value="MFS_Tpo1_MDR_like"/>
    <property type="match status" value="1"/>
</dbReference>
<feature type="transmembrane region" description="Helical" evidence="7">
    <location>
        <begin position="222"/>
        <end position="247"/>
    </location>
</feature>
<evidence type="ECO:0000256" key="4">
    <source>
        <dbReference type="ARBA" id="ARBA00023136"/>
    </source>
</evidence>
<feature type="region of interest" description="Disordered" evidence="6">
    <location>
        <begin position="507"/>
        <end position="553"/>
    </location>
</feature>
<dbReference type="InParanoid" id="A0A084QCM2"/>
<comment type="subcellular location">
    <subcellularLocation>
        <location evidence="1">Membrane</location>
        <topology evidence="1">Multi-pass membrane protein</topology>
    </subcellularLocation>
</comment>
<evidence type="ECO:0000256" key="6">
    <source>
        <dbReference type="SAM" id="MobiDB-lite"/>
    </source>
</evidence>
<evidence type="ECO:0000256" key="2">
    <source>
        <dbReference type="ARBA" id="ARBA00022692"/>
    </source>
</evidence>
<gene>
    <name evidence="9" type="ORF">S40285_03474</name>
</gene>
<dbReference type="FunCoup" id="A0A084QCM2">
    <property type="interactions" value="57"/>
</dbReference>
<evidence type="ECO:0000256" key="7">
    <source>
        <dbReference type="SAM" id="Phobius"/>
    </source>
</evidence>
<dbReference type="InterPro" id="IPR011701">
    <property type="entry name" value="MFS"/>
</dbReference>
<dbReference type="Pfam" id="PF07690">
    <property type="entry name" value="MFS_1"/>
    <property type="match status" value="1"/>
</dbReference>
<protein>
    <recommendedName>
        <fullName evidence="8">Major facilitator superfamily (MFS) profile domain-containing protein</fullName>
    </recommendedName>
</protein>
<proteinExistence type="predicted"/>
<feature type="compositionally biased region" description="Acidic residues" evidence="6">
    <location>
        <begin position="507"/>
        <end position="516"/>
    </location>
</feature>
<feature type="transmembrane region" description="Helical" evidence="7">
    <location>
        <begin position="103"/>
        <end position="126"/>
    </location>
</feature>
<evidence type="ECO:0000256" key="3">
    <source>
        <dbReference type="ARBA" id="ARBA00022989"/>
    </source>
</evidence>
<feature type="domain" description="Major facilitator superfamily (MFS) profile" evidence="8">
    <location>
        <begin position="68"/>
        <end position="499"/>
    </location>
</feature>
<feature type="transmembrane region" description="Helical" evidence="7">
    <location>
        <begin position="133"/>
        <end position="151"/>
    </location>
</feature>